<evidence type="ECO:0000256" key="1">
    <source>
        <dbReference type="SAM" id="MobiDB-lite"/>
    </source>
</evidence>
<feature type="region of interest" description="Disordered" evidence="1">
    <location>
        <begin position="44"/>
        <end position="88"/>
    </location>
</feature>
<protein>
    <submittedName>
        <fullName evidence="2">KRCC1 protein</fullName>
    </submittedName>
</protein>
<sequence length="248" mass="29304">IMENSRIYDSFQHELEDYVRKQKARGLQPEVCFRKVTEDYVYRERGHTAPAPRPLLGERRLPFRRSHTSSSHKRQRTVDNPLPPWSNLHHSRQRLESLNQCQEKHDHFFKTLWRPSPPVQRESPDPRAAQRREDTSCLWEEGHTRAHQAGDQDQCQRRRSREEEGRGGCSKEKQVEGKTTHGQDAESHKENRKKAKVQPVQAERPKHRKKKCTQDTTKEGKRSQREKRLPGKESIQERDLWDEAILGS</sequence>
<dbReference type="EMBL" id="VOAJ01003596">
    <property type="protein sequence ID" value="KAF0879463.1"/>
    <property type="molecule type" value="Genomic_DNA"/>
</dbReference>
<feature type="non-terminal residue" evidence="2">
    <location>
        <position position="1"/>
    </location>
</feature>
<feature type="compositionally biased region" description="Basic and acidic residues" evidence="1">
    <location>
        <begin position="122"/>
        <end position="189"/>
    </location>
</feature>
<dbReference type="PANTHER" id="PTHR46742:SF1">
    <property type="entry name" value="LYSINE RICH COILED-COIL 1"/>
    <property type="match status" value="1"/>
</dbReference>
<evidence type="ECO:0000313" key="2">
    <source>
        <dbReference type="EMBL" id="KAF0879463.1"/>
    </source>
</evidence>
<reference evidence="2 3" key="1">
    <citation type="submission" date="2019-11" db="EMBL/GenBank/DDBJ databases">
        <authorList>
            <person name="Yang C."/>
            <person name="Li F."/>
        </authorList>
    </citation>
    <scope>NUCLEOTIDE SEQUENCE [LARGE SCALE GENOMIC DNA]</scope>
    <source>
        <strain evidence="2">KB4526</strain>
        <tissue evidence="2">Muscle</tissue>
    </source>
</reference>
<dbReference type="Proteomes" id="UP000475037">
    <property type="component" value="Unassembled WGS sequence"/>
</dbReference>
<dbReference type="AlphaFoldDB" id="A0A6G1AVZ9"/>
<evidence type="ECO:0000313" key="3">
    <source>
        <dbReference type="Proteomes" id="UP000475037"/>
    </source>
</evidence>
<name>A0A6G1AVZ9_CROCR</name>
<feature type="region of interest" description="Disordered" evidence="1">
    <location>
        <begin position="109"/>
        <end position="248"/>
    </location>
</feature>
<feature type="compositionally biased region" description="Basic residues" evidence="1">
    <location>
        <begin position="62"/>
        <end position="75"/>
    </location>
</feature>
<dbReference type="PANTHER" id="PTHR46742">
    <property type="entry name" value="LYSINE-RICH COILED-COIL PROTEIN 1"/>
    <property type="match status" value="1"/>
</dbReference>
<proteinExistence type="predicted"/>
<accession>A0A6G1AVZ9</accession>
<gene>
    <name evidence="2" type="primary">Krcc1</name>
    <name evidence="2" type="ORF">FOF47_R21077</name>
</gene>
<feature type="non-terminal residue" evidence="2">
    <location>
        <position position="248"/>
    </location>
</feature>
<comment type="caution">
    <text evidence="2">The sequence shown here is derived from an EMBL/GenBank/DDBJ whole genome shotgun (WGS) entry which is preliminary data.</text>
</comment>
<organism evidence="2 3">
    <name type="scientific">Crocuta crocuta</name>
    <name type="common">Spotted hyena</name>
    <dbReference type="NCBI Taxonomy" id="9678"/>
    <lineage>
        <taxon>Eukaryota</taxon>
        <taxon>Metazoa</taxon>
        <taxon>Chordata</taxon>
        <taxon>Craniata</taxon>
        <taxon>Vertebrata</taxon>
        <taxon>Euteleostomi</taxon>
        <taxon>Mammalia</taxon>
        <taxon>Eutheria</taxon>
        <taxon>Laurasiatheria</taxon>
        <taxon>Carnivora</taxon>
        <taxon>Feliformia</taxon>
        <taxon>Hyaenidae</taxon>
        <taxon>Crocuta</taxon>
    </lineage>
</organism>
<feature type="compositionally biased region" description="Basic and acidic residues" evidence="1">
    <location>
        <begin position="212"/>
        <end position="241"/>
    </location>
</feature>
<keyword evidence="3" id="KW-1185">Reference proteome</keyword>